<dbReference type="InterPro" id="IPR036291">
    <property type="entry name" value="NAD(P)-bd_dom_sf"/>
</dbReference>
<proteinExistence type="predicted"/>
<evidence type="ECO:0008006" key="3">
    <source>
        <dbReference type="Google" id="ProtNLM"/>
    </source>
</evidence>
<evidence type="ECO:0000313" key="2">
    <source>
        <dbReference type="Proteomes" id="UP000803844"/>
    </source>
</evidence>
<dbReference type="Gene3D" id="3.40.50.720">
    <property type="entry name" value="NAD(P)-binding Rossmann-like Domain"/>
    <property type="match status" value="1"/>
</dbReference>
<organism evidence="1 2">
    <name type="scientific">Cryphonectria parasitica (strain ATCC 38755 / EP155)</name>
    <dbReference type="NCBI Taxonomy" id="660469"/>
    <lineage>
        <taxon>Eukaryota</taxon>
        <taxon>Fungi</taxon>
        <taxon>Dikarya</taxon>
        <taxon>Ascomycota</taxon>
        <taxon>Pezizomycotina</taxon>
        <taxon>Sordariomycetes</taxon>
        <taxon>Sordariomycetidae</taxon>
        <taxon>Diaporthales</taxon>
        <taxon>Cryphonectriaceae</taxon>
        <taxon>Cryphonectria-Endothia species complex</taxon>
        <taxon>Cryphonectria</taxon>
    </lineage>
</organism>
<accession>A0A9P4XVL7</accession>
<reference evidence="1" key="1">
    <citation type="journal article" date="2020" name="Phytopathology">
        <title>Genome sequence of the chestnut blight fungus Cryphonectria parasitica EP155: A fundamental resource for an archetypical invasive plant pathogen.</title>
        <authorList>
            <person name="Crouch J.A."/>
            <person name="Dawe A."/>
            <person name="Aerts A."/>
            <person name="Barry K."/>
            <person name="Churchill A.C.L."/>
            <person name="Grimwood J."/>
            <person name="Hillman B."/>
            <person name="Milgroom M.G."/>
            <person name="Pangilinan J."/>
            <person name="Smith M."/>
            <person name="Salamov A."/>
            <person name="Schmutz J."/>
            <person name="Yadav J."/>
            <person name="Grigoriev I.V."/>
            <person name="Nuss D."/>
        </authorList>
    </citation>
    <scope>NUCLEOTIDE SEQUENCE</scope>
    <source>
        <strain evidence="1">EP155</strain>
    </source>
</reference>
<evidence type="ECO:0000313" key="1">
    <source>
        <dbReference type="EMBL" id="KAF3761818.1"/>
    </source>
</evidence>
<keyword evidence="2" id="KW-1185">Reference proteome</keyword>
<dbReference type="GeneID" id="63834854"/>
<dbReference type="EMBL" id="MU032351">
    <property type="protein sequence ID" value="KAF3761818.1"/>
    <property type="molecule type" value="Genomic_DNA"/>
</dbReference>
<comment type="caution">
    <text evidence="1">The sequence shown here is derived from an EMBL/GenBank/DDBJ whole genome shotgun (WGS) entry which is preliminary data.</text>
</comment>
<dbReference type="Proteomes" id="UP000803844">
    <property type="component" value="Unassembled WGS sequence"/>
</dbReference>
<sequence>MKLIVAGGTGFVATEVIRQSLELPEITSLVVLARKPVPVPDSPGSSKMKTLIIRDYDDYPDDVKAEFAGAAACIWTVAITPGKARAFDPAEVKRVCQTCTLAGMQAMYDAKPAKPFVFVYLSAEGLPEDPKQKPLLFGEHRLMRAETEKIVRQFAAQRDGLEIHVARLGLVTSAGVLWQAMRATNMIPGARAMAPNVSRTEVAAAILDQLLRGFERETLSNADLARIGQAAMKAKGDTGQY</sequence>
<dbReference type="AlphaFoldDB" id="A0A9P4XVL7"/>
<gene>
    <name evidence="1" type="ORF">M406DRAFT_265357</name>
</gene>
<dbReference type="OrthoDB" id="3535423at2759"/>
<protein>
    <recommendedName>
        <fullName evidence="3">NAD(P)-binding domain-containing protein</fullName>
    </recommendedName>
</protein>
<dbReference type="SUPFAM" id="SSF51735">
    <property type="entry name" value="NAD(P)-binding Rossmann-fold domains"/>
    <property type="match status" value="1"/>
</dbReference>
<name>A0A9P4XVL7_CRYP1</name>
<dbReference type="RefSeq" id="XP_040772797.1">
    <property type="nucleotide sequence ID" value="XM_040917725.1"/>
</dbReference>